<evidence type="ECO:0000313" key="3">
    <source>
        <dbReference type="Proteomes" id="UP000054107"/>
    </source>
</evidence>
<feature type="compositionally biased region" description="Basic and acidic residues" evidence="1">
    <location>
        <begin position="51"/>
        <end position="62"/>
    </location>
</feature>
<reference evidence="2 3" key="1">
    <citation type="submission" date="2014-09" db="EMBL/GenBank/DDBJ databases">
        <authorList>
            <person name="Ellenberger Sabrina"/>
        </authorList>
    </citation>
    <scope>NUCLEOTIDE SEQUENCE [LARGE SCALE GENOMIC DNA]</scope>
    <source>
        <strain evidence="2 3">CBS 412.66</strain>
    </source>
</reference>
<feature type="region of interest" description="Disordered" evidence="1">
    <location>
        <begin position="1"/>
        <end position="62"/>
    </location>
</feature>
<organism evidence="2 3">
    <name type="scientific">Parasitella parasitica</name>
    <dbReference type="NCBI Taxonomy" id="35722"/>
    <lineage>
        <taxon>Eukaryota</taxon>
        <taxon>Fungi</taxon>
        <taxon>Fungi incertae sedis</taxon>
        <taxon>Mucoromycota</taxon>
        <taxon>Mucoromycotina</taxon>
        <taxon>Mucoromycetes</taxon>
        <taxon>Mucorales</taxon>
        <taxon>Mucorineae</taxon>
        <taxon>Mucoraceae</taxon>
        <taxon>Parasitella</taxon>
    </lineage>
</organism>
<dbReference type="EMBL" id="LN732935">
    <property type="protein sequence ID" value="CEP16236.1"/>
    <property type="molecule type" value="Genomic_DNA"/>
</dbReference>
<name>A0A0B7NCE9_9FUNG</name>
<feature type="compositionally biased region" description="Low complexity" evidence="1">
    <location>
        <begin position="27"/>
        <end position="41"/>
    </location>
</feature>
<proteinExistence type="predicted"/>
<dbReference type="AlphaFoldDB" id="A0A0B7NCE9"/>
<sequence>MSSSQKVKNQDTKKVTVQNEPTDSNVAPTSTSATTDTTGSAVSISSKRKRTCEEQKDEEKANAKKLKIDKELPFYYPLRYIMRDGKE</sequence>
<gene>
    <name evidence="2" type="primary">PARPA_10486.1 scaffold 40658</name>
</gene>
<keyword evidence="3" id="KW-1185">Reference proteome</keyword>
<evidence type="ECO:0000313" key="2">
    <source>
        <dbReference type="EMBL" id="CEP16236.1"/>
    </source>
</evidence>
<protein>
    <submittedName>
        <fullName evidence="2">Uncharacterized protein</fullName>
    </submittedName>
</protein>
<evidence type="ECO:0000256" key="1">
    <source>
        <dbReference type="SAM" id="MobiDB-lite"/>
    </source>
</evidence>
<accession>A0A0B7NCE9</accession>
<dbReference type="Proteomes" id="UP000054107">
    <property type="component" value="Unassembled WGS sequence"/>
</dbReference>
<feature type="compositionally biased region" description="Polar residues" evidence="1">
    <location>
        <begin position="15"/>
        <end position="26"/>
    </location>
</feature>